<evidence type="ECO:0000256" key="1">
    <source>
        <dbReference type="SAM" id="Phobius"/>
    </source>
</evidence>
<accession>C4ZEB0</accession>
<organism evidence="2 3">
    <name type="scientific">Agathobacter rectalis (strain ATCC 33656 / DSM 3377 / JCM 17463 / KCTC 5835 / VPI 0990)</name>
    <name type="common">Eubacterium rectale</name>
    <dbReference type="NCBI Taxonomy" id="515619"/>
    <lineage>
        <taxon>Bacteria</taxon>
        <taxon>Bacillati</taxon>
        <taxon>Bacillota</taxon>
        <taxon>Clostridia</taxon>
        <taxon>Lachnospirales</taxon>
        <taxon>Lachnospiraceae</taxon>
        <taxon>Agathobacter</taxon>
    </lineage>
</organism>
<dbReference type="KEGG" id="ere:EUBREC_3647"/>
<keyword evidence="1" id="KW-0472">Membrane</keyword>
<dbReference type="HOGENOM" id="CLU_3061666_0_0_9"/>
<feature type="transmembrane region" description="Helical" evidence="1">
    <location>
        <begin position="6"/>
        <end position="22"/>
    </location>
</feature>
<protein>
    <submittedName>
        <fullName evidence="2">Uncharacterized protein</fullName>
    </submittedName>
</protein>
<evidence type="ECO:0000313" key="3">
    <source>
        <dbReference type="Proteomes" id="UP000001477"/>
    </source>
</evidence>
<keyword evidence="1" id="KW-1133">Transmembrane helix</keyword>
<evidence type="ECO:0000313" key="2">
    <source>
        <dbReference type="EMBL" id="ACR77373.1"/>
    </source>
</evidence>
<gene>
    <name evidence="2" type="ordered locus">EUBREC_3647</name>
</gene>
<dbReference type="Proteomes" id="UP000001477">
    <property type="component" value="Chromosome"/>
</dbReference>
<proteinExistence type="predicted"/>
<dbReference type="AlphaFoldDB" id="C4ZEB0"/>
<dbReference type="EMBL" id="CP001107">
    <property type="protein sequence ID" value="ACR77373.1"/>
    <property type="molecule type" value="Genomic_DNA"/>
</dbReference>
<name>C4ZEB0_AGARV</name>
<reference evidence="2 3" key="1">
    <citation type="journal article" date="2009" name="Proc. Natl. Acad. Sci. U.S.A.">
        <title>Characterizing a model human gut microbiota composed of members of its two dominant bacterial phyla.</title>
        <authorList>
            <person name="Mahowald M.A."/>
            <person name="Rey F.E."/>
            <person name="Seedorf H."/>
            <person name="Turnbaugh P.J."/>
            <person name="Fulton R.S."/>
            <person name="Wollam A."/>
            <person name="Shah N."/>
            <person name="Wang C."/>
            <person name="Magrini V."/>
            <person name="Wilson R.K."/>
            <person name="Cantarel B.L."/>
            <person name="Coutinho P.M."/>
            <person name="Henrissat B."/>
            <person name="Crock L.W."/>
            <person name="Russell A."/>
            <person name="Verberkmoes N.C."/>
            <person name="Hettich R.L."/>
            <person name="Gordon J.I."/>
        </authorList>
    </citation>
    <scope>NUCLEOTIDE SEQUENCE [LARGE SCALE GENOMIC DNA]</scope>
    <source>
        <strain evidence="3">ATCC 33656 / DSM 3377 / JCM 17463 / KCTC 5835 / LMG 30912 / VPI 0990</strain>
    </source>
</reference>
<sequence length="53" mass="6208">MFLCGIYFIYAMLDFMCVIWLFDEMGLGEQVILSYKGNRGIEQIVNHEKCLVI</sequence>
<keyword evidence="1" id="KW-0812">Transmembrane</keyword>
<dbReference type="PaxDb" id="515619-EUBREC_3647"/>
<dbReference type="STRING" id="515619.EUBREC_3647"/>